<dbReference type="InterPro" id="IPR017441">
    <property type="entry name" value="Protein_kinase_ATP_BS"/>
</dbReference>
<feature type="domain" description="Protein kinase" evidence="12">
    <location>
        <begin position="242"/>
        <end position="545"/>
    </location>
</feature>
<feature type="region of interest" description="Disordered" evidence="11">
    <location>
        <begin position="27"/>
        <end position="71"/>
    </location>
</feature>
<keyword evidence="2" id="KW-0723">Serine/threonine-protein kinase</keyword>
<dbReference type="InterPro" id="IPR008271">
    <property type="entry name" value="Ser/Thr_kinase_AS"/>
</dbReference>
<dbReference type="Gene3D" id="1.10.510.10">
    <property type="entry name" value="Transferase(Phosphotransferase) domain 1"/>
    <property type="match status" value="2"/>
</dbReference>
<evidence type="ECO:0000259" key="12">
    <source>
        <dbReference type="PROSITE" id="PS50011"/>
    </source>
</evidence>
<dbReference type="Proteomes" id="UP000034947">
    <property type="component" value="Unassembled WGS sequence"/>
</dbReference>
<evidence type="ECO:0000256" key="6">
    <source>
        <dbReference type="ARBA" id="ARBA00022777"/>
    </source>
</evidence>
<keyword evidence="4" id="KW-0808">Transferase</keyword>
<dbReference type="InterPro" id="IPR011009">
    <property type="entry name" value="Kinase-like_dom_sf"/>
</dbReference>
<evidence type="ECO:0000256" key="1">
    <source>
        <dbReference type="ARBA" id="ARBA00012513"/>
    </source>
</evidence>
<keyword evidence="6" id="KW-0418">Kinase</keyword>
<dbReference type="PROSITE" id="PS51285">
    <property type="entry name" value="AGC_KINASE_CTER"/>
    <property type="match status" value="1"/>
</dbReference>
<organism evidence="14 15">
    <name type="scientific">Aspergillus ochraceoroseus</name>
    <dbReference type="NCBI Taxonomy" id="138278"/>
    <lineage>
        <taxon>Eukaryota</taxon>
        <taxon>Fungi</taxon>
        <taxon>Dikarya</taxon>
        <taxon>Ascomycota</taxon>
        <taxon>Pezizomycotina</taxon>
        <taxon>Eurotiomycetes</taxon>
        <taxon>Eurotiomycetidae</taxon>
        <taxon>Eurotiales</taxon>
        <taxon>Aspergillaceae</taxon>
        <taxon>Aspergillus</taxon>
        <taxon>Aspergillus subgen. Nidulantes</taxon>
    </lineage>
</organism>
<evidence type="ECO:0000256" key="8">
    <source>
        <dbReference type="ARBA" id="ARBA00047899"/>
    </source>
</evidence>
<dbReference type="OrthoDB" id="18472at2759"/>
<feature type="region of interest" description="Disordered" evidence="11">
    <location>
        <begin position="624"/>
        <end position="644"/>
    </location>
</feature>
<evidence type="ECO:0000313" key="15">
    <source>
        <dbReference type="Proteomes" id="UP000034947"/>
    </source>
</evidence>
<dbReference type="FunFam" id="1.10.510.10:FF:000319">
    <property type="entry name" value="Non-specific serine/threonine protein kinase"/>
    <property type="match status" value="1"/>
</dbReference>
<feature type="binding site" evidence="10">
    <location>
        <position position="271"/>
    </location>
    <ligand>
        <name>ATP</name>
        <dbReference type="ChEBI" id="CHEBI:30616"/>
    </ligand>
</feature>
<dbReference type="SUPFAM" id="SSF56112">
    <property type="entry name" value="Protein kinase-like (PK-like)"/>
    <property type="match status" value="1"/>
</dbReference>
<evidence type="ECO:0000256" key="4">
    <source>
        <dbReference type="ARBA" id="ARBA00022679"/>
    </source>
</evidence>
<dbReference type="SMART" id="SM00133">
    <property type="entry name" value="S_TK_X"/>
    <property type="match status" value="1"/>
</dbReference>
<dbReference type="EC" id="2.7.11.1" evidence="1"/>
<dbReference type="SMART" id="SM00220">
    <property type="entry name" value="S_TKc"/>
    <property type="match status" value="1"/>
</dbReference>
<sequence>TVLRSEAHAIMTLDIDAKDRPAFRLPHPPPLLHTRTGNDVLDRPSTSGEDGFTSPIQTPQGSPSKNRMPPGALDLPNVFDKALKLQPTSPTKNTHNHYNHPMFSRPRSGESLNESVVRPAKSGSESRGGSISRHEQYQTRDLESVQRRQVAMRGLTPEELEKLQSPRVKRLVNVTQLYFLDHYFDLLSYVHNRQTRYSQFRAAYPEPPTTSMEEYEPALLKYLGRERAHLRKRRTRLRQHDFQILTQVGQGGYGQVYLAQKKDTREVCALKIMSKKLLFKLDEIRHILTERDILTAAKSVWLVKLLYAFQDDSQIYLAMEYVPGGDFRTLLNNTGVLHNRHARFYIAEMFCCIDALHALGYIHRDLKPENFLIDSTGHVKLTDFGLAAGMLSPGKIESMRVKLEEVGNTPVPFGRPMEQRTMAERRQGYRSLRERQVNYAKSIVGSPDYMAPEVLKGEEYDFTVDYWSLGCMLFEALAGYPPFAGATVDETWQNLKCWQKVLRKPVYEDPNYFLSRRTWDLITKLVASKENRFKNIQEIHGHDYFSEVDFNHLREQRAPFVPELDSETDAGYFDDFTNEADMAKYKEVHEKQRALEDMAERDDKMSKGLFVGFTFRHRKPVLDGVGRSSPRKPIATDGSFGTMF</sequence>
<dbReference type="Pfam" id="PF00069">
    <property type="entry name" value="Pkinase"/>
    <property type="match status" value="2"/>
</dbReference>
<keyword evidence="7 10" id="KW-0067">ATP-binding</keyword>
<dbReference type="InterPro" id="IPR017892">
    <property type="entry name" value="Pkinase_C"/>
</dbReference>
<dbReference type="GO" id="GO:0035556">
    <property type="term" value="P:intracellular signal transduction"/>
    <property type="evidence" value="ECO:0007669"/>
    <property type="project" value="TreeGrafter"/>
</dbReference>
<dbReference type="GO" id="GO:0005816">
    <property type="term" value="C:spindle pole body"/>
    <property type="evidence" value="ECO:0007669"/>
    <property type="project" value="UniProtKB-ARBA"/>
</dbReference>
<dbReference type="FunFam" id="3.30.200.20:FF:000109">
    <property type="entry name" value="Non-specific serine/threonine protein kinase"/>
    <property type="match status" value="1"/>
</dbReference>
<comment type="catalytic activity">
    <reaction evidence="8">
        <text>L-threonyl-[protein] + ATP = O-phospho-L-threonyl-[protein] + ADP + H(+)</text>
        <dbReference type="Rhea" id="RHEA:46608"/>
        <dbReference type="Rhea" id="RHEA-COMP:11060"/>
        <dbReference type="Rhea" id="RHEA-COMP:11605"/>
        <dbReference type="ChEBI" id="CHEBI:15378"/>
        <dbReference type="ChEBI" id="CHEBI:30013"/>
        <dbReference type="ChEBI" id="CHEBI:30616"/>
        <dbReference type="ChEBI" id="CHEBI:61977"/>
        <dbReference type="ChEBI" id="CHEBI:456216"/>
        <dbReference type="EC" id="2.7.11.1"/>
    </reaction>
</comment>
<evidence type="ECO:0000313" key="14">
    <source>
        <dbReference type="EMBL" id="KKK19106.1"/>
    </source>
</evidence>
<evidence type="ECO:0000256" key="2">
    <source>
        <dbReference type="ARBA" id="ARBA00022527"/>
    </source>
</evidence>
<feature type="region of interest" description="Disordered" evidence="11">
    <location>
        <begin position="86"/>
        <end position="145"/>
    </location>
</feature>
<dbReference type="PANTHER" id="PTHR24356">
    <property type="entry name" value="SERINE/THREONINE-PROTEIN KINASE"/>
    <property type="match status" value="1"/>
</dbReference>
<evidence type="ECO:0000259" key="13">
    <source>
        <dbReference type="PROSITE" id="PS51285"/>
    </source>
</evidence>
<evidence type="ECO:0000256" key="7">
    <source>
        <dbReference type="ARBA" id="ARBA00022840"/>
    </source>
</evidence>
<evidence type="ECO:0000256" key="11">
    <source>
        <dbReference type="SAM" id="MobiDB-lite"/>
    </source>
</evidence>
<comment type="caution">
    <text evidence="14">The sequence shown here is derived from an EMBL/GenBank/DDBJ whole genome shotgun (WGS) entry which is preliminary data.</text>
</comment>
<evidence type="ECO:0000256" key="5">
    <source>
        <dbReference type="ARBA" id="ARBA00022741"/>
    </source>
</evidence>
<dbReference type="Gene3D" id="3.30.200.20">
    <property type="entry name" value="Phosphorylase Kinase, domain 1"/>
    <property type="match status" value="2"/>
</dbReference>
<evidence type="ECO:0000256" key="9">
    <source>
        <dbReference type="ARBA" id="ARBA00048679"/>
    </source>
</evidence>
<evidence type="ECO:0000256" key="10">
    <source>
        <dbReference type="PROSITE-ProRule" id="PRU10141"/>
    </source>
</evidence>
<feature type="non-terminal residue" evidence="14">
    <location>
        <position position="1"/>
    </location>
</feature>
<dbReference type="Pfam" id="PF00433">
    <property type="entry name" value="Pkinase_C"/>
    <property type="match status" value="1"/>
</dbReference>
<name>A0A0F8V7Z4_9EURO</name>
<dbReference type="CDD" id="cd21776">
    <property type="entry name" value="MobB_Sid2p-like"/>
    <property type="match status" value="1"/>
</dbReference>
<dbReference type="InterPro" id="IPR000961">
    <property type="entry name" value="AGC-kinase_C"/>
</dbReference>
<feature type="compositionally biased region" description="Basic and acidic residues" evidence="11">
    <location>
        <begin position="132"/>
        <end position="145"/>
    </location>
</feature>
<evidence type="ECO:0000256" key="3">
    <source>
        <dbReference type="ARBA" id="ARBA00022553"/>
    </source>
</evidence>
<dbReference type="InterPro" id="IPR050236">
    <property type="entry name" value="Ser_Thr_kinase_AGC"/>
</dbReference>
<reference evidence="14 15" key="1">
    <citation type="submission" date="2015-02" db="EMBL/GenBank/DDBJ databases">
        <title>Draft Genome Sequences of Two Closely-Related Aflatoxigenic Aspergillus Species Obtained from the Cote d'Ivoire.</title>
        <authorList>
            <person name="Moore G.G."/>
            <person name="Beltz S.B."/>
            <person name="Mack B.M."/>
        </authorList>
    </citation>
    <scope>NUCLEOTIDE SEQUENCE [LARGE SCALE GENOMIC DNA]</scope>
    <source>
        <strain evidence="14 15">SRRC1432</strain>
    </source>
</reference>
<protein>
    <recommendedName>
        <fullName evidence="1">non-specific serine/threonine protein kinase</fullName>
        <ecNumber evidence="1">2.7.11.1</ecNumber>
    </recommendedName>
</protein>
<accession>A0A0F8V7Z4</accession>
<dbReference type="PROSITE" id="PS50011">
    <property type="entry name" value="PROTEIN_KINASE_DOM"/>
    <property type="match status" value="1"/>
</dbReference>
<keyword evidence="5 10" id="KW-0547">Nucleotide-binding</keyword>
<comment type="catalytic activity">
    <reaction evidence="9">
        <text>L-seryl-[protein] + ATP = O-phospho-L-seryl-[protein] + ADP + H(+)</text>
        <dbReference type="Rhea" id="RHEA:17989"/>
        <dbReference type="Rhea" id="RHEA-COMP:9863"/>
        <dbReference type="Rhea" id="RHEA-COMP:11604"/>
        <dbReference type="ChEBI" id="CHEBI:15378"/>
        <dbReference type="ChEBI" id="CHEBI:29999"/>
        <dbReference type="ChEBI" id="CHEBI:30616"/>
        <dbReference type="ChEBI" id="CHEBI:83421"/>
        <dbReference type="ChEBI" id="CHEBI:456216"/>
        <dbReference type="EC" id="2.7.11.1"/>
    </reaction>
</comment>
<proteinExistence type="predicted"/>
<dbReference type="EMBL" id="JYKN01001760">
    <property type="protein sequence ID" value="KKK19106.1"/>
    <property type="molecule type" value="Genomic_DNA"/>
</dbReference>
<gene>
    <name evidence="14" type="ORF">AOCH_003896</name>
</gene>
<dbReference type="GO" id="GO:0004674">
    <property type="term" value="F:protein serine/threonine kinase activity"/>
    <property type="evidence" value="ECO:0007669"/>
    <property type="project" value="UniProtKB-KW"/>
</dbReference>
<dbReference type="PROSITE" id="PS00107">
    <property type="entry name" value="PROTEIN_KINASE_ATP"/>
    <property type="match status" value="1"/>
</dbReference>
<dbReference type="GO" id="GO:0005524">
    <property type="term" value="F:ATP binding"/>
    <property type="evidence" value="ECO:0007669"/>
    <property type="project" value="UniProtKB-UniRule"/>
</dbReference>
<dbReference type="VEuPathDB" id="FungiDB:P175DRAFT_0443109"/>
<feature type="compositionally biased region" description="Polar residues" evidence="11">
    <location>
        <begin position="44"/>
        <end position="65"/>
    </location>
</feature>
<feature type="domain" description="AGC-kinase C-terminal" evidence="13">
    <location>
        <begin position="546"/>
        <end position="625"/>
    </location>
</feature>
<dbReference type="InterPro" id="IPR000719">
    <property type="entry name" value="Prot_kinase_dom"/>
</dbReference>
<keyword evidence="3" id="KW-0597">Phosphoprotein</keyword>
<dbReference type="CDD" id="cd05600">
    <property type="entry name" value="STKc_Sid2p_like"/>
    <property type="match status" value="1"/>
</dbReference>
<dbReference type="AlphaFoldDB" id="A0A0F8V7Z4"/>
<keyword evidence="15" id="KW-1185">Reference proteome</keyword>
<dbReference type="FunFam" id="1.10.510.10:FF:000141">
    <property type="entry name" value="Non-specific serine/threonine protein kinase"/>
    <property type="match status" value="1"/>
</dbReference>
<feature type="compositionally biased region" description="Low complexity" evidence="11">
    <location>
        <begin position="122"/>
        <end position="131"/>
    </location>
</feature>
<dbReference type="PROSITE" id="PS00108">
    <property type="entry name" value="PROTEIN_KINASE_ST"/>
    <property type="match status" value="1"/>
</dbReference>
<dbReference type="PANTHER" id="PTHR24356:SF417">
    <property type="entry name" value="CELL CYCLE PROTEIN KINASE DBF2-RELATED"/>
    <property type="match status" value="1"/>
</dbReference>